<dbReference type="Proteomes" id="UP000530060">
    <property type="component" value="Unassembled WGS sequence"/>
</dbReference>
<accession>A0A6V6YS85</accession>
<comment type="caution">
    <text evidence="1">The sequence shown here is derived from an EMBL/GenBank/DDBJ whole genome shotgun (WGS) entry which is preliminary data.</text>
</comment>
<protein>
    <submittedName>
        <fullName evidence="1">Uncharacterized protein</fullName>
    </submittedName>
</protein>
<dbReference type="EMBL" id="CAIJDP010000060">
    <property type="protein sequence ID" value="CAD0002303.1"/>
    <property type="molecule type" value="Genomic_DNA"/>
</dbReference>
<organism evidence="1 2">
    <name type="scientific">Flavobacterium salmonis</name>
    <dbReference type="NCBI Taxonomy" id="2654844"/>
    <lineage>
        <taxon>Bacteria</taxon>
        <taxon>Pseudomonadati</taxon>
        <taxon>Bacteroidota</taxon>
        <taxon>Flavobacteriia</taxon>
        <taxon>Flavobacteriales</taxon>
        <taxon>Flavobacteriaceae</taxon>
        <taxon>Flavobacterium</taxon>
    </lineage>
</organism>
<dbReference type="AlphaFoldDB" id="A0A6V6YS85"/>
<evidence type="ECO:0000313" key="1">
    <source>
        <dbReference type="EMBL" id="CAD0002303.1"/>
    </source>
</evidence>
<sequence>MKKFKSLEGAKSNAKAKSLDKKYKDKTLYIIHCNRTGNFYVDTDSLIRVWEQLLGYYNNGVYTSEKAPL</sequence>
<reference evidence="1 2" key="1">
    <citation type="submission" date="2020-06" db="EMBL/GenBank/DDBJ databases">
        <authorList>
            <person name="Criscuolo A."/>
        </authorList>
    </citation>
    <scope>NUCLEOTIDE SEQUENCE [LARGE SCALE GENOMIC DNA]</scope>
    <source>
        <strain evidence="2">CIP 111411</strain>
    </source>
</reference>
<evidence type="ECO:0000313" key="2">
    <source>
        <dbReference type="Proteomes" id="UP000530060"/>
    </source>
</evidence>
<proteinExistence type="predicted"/>
<name>A0A6V6YS85_9FLAO</name>
<keyword evidence="2" id="KW-1185">Reference proteome</keyword>
<dbReference type="RefSeq" id="WP_180908167.1">
    <property type="nucleotide sequence ID" value="NZ_CAIJDP010000060.1"/>
</dbReference>
<gene>
    <name evidence="1" type="ORF">FLAT13_01039</name>
</gene>